<dbReference type="PANTHER" id="PTHR48079">
    <property type="entry name" value="PROTEIN YEEZ"/>
    <property type="match status" value="1"/>
</dbReference>
<dbReference type="InterPro" id="IPR036291">
    <property type="entry name" value="NAD(P)-bd_dom_sf"/>
</dbReference>
<dbReference type="GO" id="GO:0005737">
    <property type="term" value="C:cytoplasm"/>
    <property type="evidence" value="ECO:0007669"/>
    <property type="project" value="TreeGrafter"/>
</dbReference>
<dbReference type="Gene3D" id="3.40.50.720">
    <property type="entry name" value="NAD(P)-binding Rossmann-like Domain"/>
    <property type="match status" value="1"/>
</dbReference>
<proteinExistence type="predicted"/>
<dbReference type="EMBL" id="JTCM02000147">
    <property type="protein sequence ID" value="NEU77012.1"/>
    <property type="molecule type" value="Genomic_DNA"/>
</dbReference>
<dbReference type="PANTHER" id="PTHR48079:SF6">
    <property type="entry name" value="NAD(P)-BINDING DOMAIN-CONTAINING PROTEIN-RELATED"/>
    <property type="match status" value="1"/>
</dbReference>
<dbReference type="RefSeq" id="WP_052325723.1">
    <property type="nucleotide sequence ID" value="NZ_JTCM02000147.1"/>
</dbReference>
<gene>
    <name evidence="1" type="ORF">PI95_032070</name>
</gene>
<organism evidence="1 2">
    <name type="scientific">Hassallia byssoidea VB512170</name>
    <dbReference type="NCBI Taxonomy" id="1304833"/>
    <lineage>
        <taxon>Bacteria</taxon>
        <taxon>Bacillati</taxon>
        <taxon>Cyanobacteriota</taxon>
        <taxon>Cyanophyceae</taxon>
        <taxon>Nostocales</taxon>
        <taxon>Tolypothrichaceae</taxon>
        <taxon>Hassallia</taxon>
    </lineage>
</organism>
<evidence type="ECO:0000313" key="1">
    <source>
        <dbReference type="EMBL" id="NEU77012.1"/>
    </source>
</evidence>
<evidence type="ECO:0000313" key="2">
    <source>
        <dbReference type="Proteomes" id="UP000031549"/>
    </source>
</evidence>
<dbReference type="InterPro" id="IPR051783">
    <property type="entry name" value="NAD(P)-dependent_oxidoreduct"/>
</dbReference>
<evidence type="ECO:0008006" key="3">
    <source>
        <dbReference type="Google" id="ProtNLM"/>
    </source>
</evidence>
<dbReference type="Proteomes" id="UP000031549">
    <property type="component" value="Unassembled WGS sequence"/>
</dbReference>
<protein>
    <recommendedName>
        <fullName evidence="3">NAD(P)-binding protein</fullName>
    </recommendedName>
</protein>
<reference evidence="1 2" key="1">
    <citation type="journal article" date="2015" name="Genome Announc.">
        <title>Draft Genome Sequence of Cyanobacterium Hassallia byssoidea Strain VB512170, Isolated from Monuments in India.</title>
        <authorList>
            <person name="Singh D."/>
            <person name="Chandrababunaidu M.M."/>
            <person name="Panda A."/>
            <person name="Sen D."/>
            <person name="Bhattacharyya S."/>
            <person name="Adhikary S.P."/>
            <person name="Tripathy S."/>
        </authorList>
    </citation>
    <scope>NUCLEOTIDE SEQUENCE [LARGE SCALE GENOMIC DNA]</scope>
    <source>
        <strain evidence="1 2">VB512170</strain>
    </source>
</reference>
<dbReference type="AlphaFoldDB" id="A0A846HI42"/>
<dbReference type="SUPFAM" id="SSF51735">
    <property type="entry name" value="NAD(P)-binding Rossmann-fold domains"/>
    <property type="match status" value="1"/>
</dbReference>
<comment type="caution">
    <text evidence="1">The sequence shown here is derived from an EMBL/GenBank/DDBJ whole genome shotgun (WGS) entry which is preliminary data.</text>
</comment>
<keyword evidence="2" id="KW-1185">Reference proteome</keyword>
<accession>A0A846HI42</accession>
<sequence>MRLPIFIYGRGGSQFIPFLIKDANQTGVARYIEPGNFKYSVIHVDDAAELYIQALQNGKAGSIYHAVSESGITSKAITEAVARMLGCKVGSMSKEEAIQAWGIAVATFFSLNNQISCSKAEKELGWKPFVKTTMLEDIEHGSYKTVF</sequence>
<name>A0A846HI42_9CYAN</name>
<dbReference type="GO" id="GO:0004029">
    <property type="term" value="F:aldehyde dehydrogenase (NAD+) activity"/>
    <property type="evidence" value="ECO:0007669"/>
    <property type="project" value="TreeGrafter"/>
</dbReference>